<dbReference type="EMBL" id="AJWK01015930">
    <property type="status" value="NOT_ANNOTATED_CDS"/>
    <property type="molecule type" value="Genomic_DNA"/>
</dbReference>
<feature type="compositionally biased region" description="Low complexity" evidence="1">
    <location>
        <begin position="176"/>
        <end position="196"/>
    </location>
</feature>
<keyword evidence="2" id="KW-0812">Transmembrane</keyword>
<name>A0A1B0CK98_LUTLO</name>
<organism evidence="4 5">
    <name type="scientific">Lutzomyia longipalpis</name>
    <name type="common">Sand fly</name>
    <dbReference type="NCBI Taxonomy" id="7200"/>
    <lineage>
        <taxon>Eukaryota</taxon>
        <taxon>Metazoa</taxon>
        <taxon>Ecdysozoa</taxon>
        <taxon>Arthropoda</taxon>
        <taxon>Hexapoda</taxon>
        <taxon>Insecta</taxon>
        <taxon>Pterygota</taxon>
        <taxon>Neoptera</taxon>
        <taxon>Endopterygota</taxon>
        <taxon>Diptera</taxon>
        <taxon>Nematocera</taxon>
        <taxon>Psychodoidea</taxon>
        <taxon>Psychodidae</taxon>
        <taxon>Lutzomyia</taxon>
        <taxon>Lutzomyia</taxon>
    </lineage>
</organism>
<keyword evidence="2" id="KW-0472">Membrane</keyword>
<dbReference type="EMBL" id="AJWK01015929">
    <property type="status" value="NOT_ANNOTATED_CDS"/>
    <property type="molecule type" value="Genomic_DNA"/>
</dbReference>
<reference evidence="3" key="2">
    <citation type="journal article" date="2020" name="BMC">
        <title>Leishmania infection induces a limited differential gene expression in the sand fly midgut.</title>
        <authorList>
            <person name="Coutinho-Abreu I.V."/>
            <person name="Serafim T.D."/>
            <person name="Meneses C."/>
            <person name="Kamhawi S."/>
            <person name="Oliveira F."/>
            <person name="Valenzuela J.G."/>
        </authorList>
    </citation>
    <scope>NUCLEOTIDE SEQUENCE</scope>
    <source>
        <strain evidence="3">Jacobina</strain>
        <tissue evidence="3">Midgut</tissue>
    </source>
</reference>
<feature type="transmembrane region" description="Helical" evidence="2">
    <location>
        <begin position="12"/>
        <end position="35"/>
    </location>
</feature>
<feature type="region of interest" description="Disordered" evidence="1">
    <location>
        <begin position="157"/>
        <end position="196"/>
    </location>
</feature>
<dbReference type="EMBL" id="GITU01011168">
    <property type="protein sequence ID" value="MBC1179871.1"/>
    <property type="molecule type" value="Transcribed_RNA"/>
</dbReference>
<dbReference type="AlphaFoldDB" id="A0A1B0CK98"/>
<dbReference type="Proteomes" id="UP000092461">
    <property type="component" value="Unassembled WGS sequence"/>
</dbReference>
<reference evidence="4" key="3">
    <citation type="submission" date="2020-05" db="UniProtKB">
        <authorList>
            <consortium name="EnsemblMetazoa"/>
        </authorList>
    </citation>
    <scope>IDENTIFICATION</scope>
    <source>
        <strain evidence="4">Jacobina</strain>
    </source>
</reference>
<evidence type="ECO:0000256" key="2">
    <source>
        <dbReference type="SAM" id="Phobius"/>
    </source>
</evidence>
<accession>A0A1B0CK98</accession>
<protein>
    <submittedName>
        <fullName evidence="3 4">Uncharacterized protein</fullName>
    </submittedName>
</protein>
<dbReference type="VEuPathDB" id="VectorBase:LLOJ005035"/>
<dbReference type="VEuPathDB" id="VectorBase:LLONM1_005132"/>
<reference evidence="5" key="1">
    <citation type="submission" date="2012-05" db="EMBL/GenBank/DDBJ databases">
        <title>Whole Genome Assembly of Lutzomyia longipalpis.</title>
        <authorList>
            <person name="Richards S."/>
            <person name="Qu C."/>
            <person name="Dillon R."/>
            <person name="Worley K."/>
            <person name="Scherer S."/>
            <person name="Batterton M."/>
            <person name="Taylor A."/>
            <person name="Hawes A."/>
            <person name="Hernandez B."/>
            <person name="Kovar C."/>
            <person name="Mandapat C."/>
            <person name="Pham C."/>
            <person name="Qu C."/>
            <person name="Jing C."/>
            <person name="Bess C."/>
            <person name="Bandaranaike D."/>
            <person name="Ngo D."/>
            <person name="Ongeri F."/>
            <person name="Arias F."/>
            <person name="Lara F."/>
            <person name="Weissenberger G."/>
            <person name="Kamau G."/>
            <person name="Han H."/>
            <person name="Shen H."/>
            <person name="Dinh H."/>
            <person name="Khalil I."/>
            <person name="Jones J."/>
            <person name="Shafer J."/>
            <person name="Jayaseelan J."/>
            <person name="Quiroz J."/>
            <person name="Blankenburg K."/>
            <person name="Nguyen L."/>
            <person name="Jackson L."/>
            <person name="Francisco L."/>
            <person name="Tang L.-Y."/>
            <person name="Pu L.-L."/>
            <person name="Perales L."/>
            <person name="Lorensuhewa L."/>
            <person name="Munidasa M."/>
            <person name="Coyle M."/>
            <person name="Taylor M."/>
            <person name="Puazo M."/>
            <person name="Firestine M."/>
            <person name="Scheel M."/>
            <person name="Javaid M."/>
            <person name="Wang M."/>
            <person name="Li M."/>
            <person name="Tabassum N."/>
            <person name="Saada N."/>
            <person name="Osuji N."/>
            <person name="Aqrawi P."/>
            <person name="Fu Q."/>
            <person name="Thornton R."/>
            <person name="Raj R."/>
            <person name="Goodspeed R."/>
            <person name="Mata R."/>
            <person name="Najjar R."/>
            <person name="Gubbala S."/>
            <person name="Lee S."/>
            <person name="Denson S."/>
            <person name="Patil S."/>
            <person name="Macmil S."/>
            <person name="Qi S."/>
            <person name="Matskevitch T."/>
            <person name="Palculict T."/>
            <person name="Mathew T."/>
            <person name="Vee V."/>
            <person name="Velamala V."/>
            <person name="Korchina V."/>
            <person name="Cai W."/>
            <person name="Liu W."/>
            <person name="Dai W."/>
            <person name="Zou X."/>
            <person name="Zhu Y."/>
            <person name="Zhang Y."/>
            <person name="Wu Y.-Q."/>
            <person name="Xin Y."/>
            <person name="Nazarath L."/>
            <person name="Kovar C."/>
            <person name="Han Y."/>
            <person name="Muzny D."/>
            <person name="Gibbs R."/>
        </authorList>
    </citation>
    <scope>NUCLEOTIDE SEQUENCE [LARGE SCALE GENOMIC DNA]</scope>
    <source>
        <strain evidence="5">Jacobina</strain>
    </source>
</reference>
<keyword evidence="2" id="KW-1133">Transmembrane helix</keyword>
<evidence type="ECO:0000313" key="5">
    <source>
        <dbReference type="Proteomes" id="UP000092461"/>
    </source>
</evidence>
<proteinExistence type="predicted"/>
<evidence type="ECO:0000313" key="3">
    <source>
        <dbReference type="EMBL" id="MBC1179871.1"/>
    </source>
</evidence>
<sequence length="196" mass="21227">MAEVFSGGGALRIAIIVVLLVGAAVLTFFGIVCCLRATHRASRALALPIPLLPDDQTPLNAEPEHLVPMLSVQSPGCAGMERLGVPARTSLNSPSVHDDRNPISRRMRVDAIQARDSLQHQNVIRCPHHVPVGGDSEWGPDRDLHIRTPYQTEITRTYIRPPPNKTALDVPDTSYSPAAFSQRSSASSSSSKPEQI</sequence>
<evidence type="ECO:0000256" key="1">
    <source>
        <dbReference type="SAM" id="MobiDB-lite"/>
    </source>
</evidence>
<dbReference type="EnsemblMetazoa" id="LLOJ005035-RA">
    <property type="protein sequence ID" value="LLOJ005035-PA"/>
    <property type="gene ID" value="LLOJ005035"/>
</dbReference>
<dbReference type="EMBL" id="AJWK01015931">
    <property type="status" value="NOT_ANNOTATED_CDS"/>
    <property type="molecule type" value="Genomic_DNA"/>
</dbReference>
<dbReference type="EMBL" id="AJWK01015932">
    <property type="status" value="NOT_ANNOTATED_CDS"/>
    <property type="molecule type" value="Genomic_DNA"/>
</dbReference>
<keyword evidence="5" id="KW-1185">Reference proteome</keyword>
<evidence type="ECO:0000313" key="4">
    <source>
        <dbReference type="EnsemblMetazoa" id="LLOJ005035-PA"/>
    </source>
</evidence>